<keyword evidence="6" id="KW-0460">Magnesium</keyword>
<comment type="similarity">
    <text evidence="6">Belongs to the endonuclease V family.</text>
</comment>
<evidence type="ECO:0000256" key="5">
    <source>
        <dbReference type="ARBA" id="ARBA00022801"/>
    </source>
</evidence>
<dbReference type="NCBIfam" id="NF008629">
    <property type="entry name" value="PRK11617.1"/>
    <property type="match status" value="1"/>
</dbReference>
<dbReference type="Gene3D" id="3.30.2170.10">
    <property type="entry name" value="archaeoglobus fulgidus dsm 4304 superfamily"/>
    <property type="match status" value="1"/>
</dbReference>
<dbReference type="PANTHER" id="PTHR28511">
    <property type="entry name" value="ENDONUCLEASE V"/>
    <property type="match status" value="1"/>
</dbReference>
<dbReference type="RefSeq" id="WP_115171610.1">
    <property type="nucleotide sequence ID" value="NZ_UGYW01000002.1"/>
</dbReference>
<evidence type="ECO:0000313" key="7">
    <source>
        <dbReference type="EMBL" id="SUJ28444.1"/>
    </source>
</evidence>
<keyword evidence="6" id="KW-0227">DNA damage</keyword>
<dbReference type="HAMAP" id="MF_00801">
    <property type="entry name" value="Endonuclease_5"/>
    <property type="match status" value="1"/>
</dbReference>
<dbReference type="AlphaFoldDB" id="A0A380CSV5"/>
<accession>A0A380CSV5</accession>
<dbReference type="GO" id="GO:0006281">
    <property type="term" value="P:DNA repair"/>
    <property type="evidence" value="ECO:0007669"/>
    <property type="project" value="UniProtKB-UniRule"/>
</dbReference>
<evidence type="ECO:0000256" key="3">
    <source>
        <dbReference type="ARBA" id="ARBA00022722"/>
    </source>
</evidence>
<evidence type="ECO:0000256" key="2">
    <source>
        <dbReference type="ARBA" id="ARBA00022490"/>
    </source>
</evidence>
<reference evidence="7 8" key="1">
    <citation type="submission" date="2018-06" db="EMBL/GenBank/DDBJ databases">
        <authorList>
            <consortium name="Pathogen Informatics"/>
            <person name="Doyle S."/>
        </authorList>
    </citation>
    <scope>NUCLEOTIDE SEQUENCE [LARGE SCALE GENOMIC DNA]</scope>
    <source>
        <strain evidence="7 8">NCTC11388</strain>
    </source>
</reference>
<dbReference type="PANTHER" id="PTHR28511:SF1">
    <property type="entry name" value="ENDONUCLEASE V"/>
    <property type="match status" value="1"/>
</dbReference>
<keyword evidence="3 6" id="KW-0540">Nuclease</keyword>
<name>A0A380CSV5_SPHSI</name>
<feature type="binding site" evidence="6">
    <location>
        <position position="107"/>
    </location>
    <ligand>
        <name>Mg(2+)</name>
        <dbReference type="ChEBI" id="CHEBI:18420"/>
    </ligand>
</feature>
<comment type="cofactor">
    <cofactor evidence="6">
        <name>Mg(2+)</name>
        <dbReference type="ChEBI" id="CHEBI:18420"/>
    </cofactor>
</comment>
<gene>
    <name evidence="6 7" type="primary">nfi</name>
    <name evidence="7" type="ORF">NCTC11388_04339</name>
</gene>
<dbReference type="Proteomes" id="UP000254893">
    <property type="component" value="Unassembled WGS sequence"/>
</dbReference>
<evidence type="ECO:0000256" key="1">
    <source>
        <dbReference type="ARBA" id="ARBA00004496"/>
    </source>
</evidence>
<sequence>MDYNNLTLPEATEIQEDLRHKLRFDRPDAQAIYTIGGADISYNKDSEILYAAIVILNYPDMTLHSYALATGHSSFPYIPGYLAFREVPALLNAWSLLPVRPDVLVLDGQGILHPRQMGIASHFGVLTGQATIGCAKNSLYGRHADLAPYKGASTPIVEGTKSIGHLLRTKEAVKPVYISPGYGLSVDKSLEVIRQCTGRYRIPEPTRLAHNIVNDFRTGKLKPGYHEVQQPLSLF</sequence>
<keyword evidence="4 6" id="KW-0255">Endonuclease</keyword>
<dbReference type="GO" id="GO:0016891">
    <property type="term" value="F:RNA endonuclease activity producing 5'-phosphomonoesters, hydrolytic mechanism"/>
    <property type="evidence" value="ECO:0007669"/>
    <property type="project" value="TreeGrafter"/>
</dbReference>
<protein>
    <recommendedName>
        <fullName evidence="6">Endonuclease V</fullName>
        <ecNumber evidence="6">3.1.21.7</ecNumber>
    </recommendedName>
    <alternativeName>
        <fullName evidence="6">Deoxyinosine 3'endonuclease</fullName>
    </alternativeName>
    <alternativeName>
        <fullName evidence="6">Deoxyribonuclease V</fullName>
        <shortName evidence="6">DNase V</shortName>
    </alternativeName>
</protein>
<dbReference type="GO" id="GO:0043737">
    <property type="term" value="F:deoxyribonuclease V activity"/>
    <property type="evidence" value="ECO:0007669"/>
    <property type="project" value="UniProtKB-UniRule"/>
</dbReference>
<feature type="site" description="Interaction with target DNA" evidence="6">
    <location>
        <position position="77"/>
    </location>
</feature>
<dbReference type="GO" id="GO:0000287">
    <property type="term" value="F:magnesium ion binding"/>
    <property type="evidence" value="ECO:0007669"/>
    <property type="project" value="UniProtKB-UniRule"/>
</dbReference>
<dbReference type="CDD" id="cd06559">
    <property type="entry name" value="Endonuclease_V"/>
    <property type="match status" value="1"/>
</dbReference>
<keyword evidence="6" id="KW-0479">Metal-binding</keyword>
<evidence type="ECO:0000256" key="6">
    <source>
        <dbReference type="HAMAP-Rule" id="MF_00801"/>
    </source>
</evidence>
<comment type="catalytic activity">
    <reaction evidence="6">
        <text>Endonucleolytic cleavage at apurinic or apyrimidinic sites to products with a 5'-phosphate.</text>
        <dbReference type="EC" id="3.1.21.7"/>
    </reaction>
</comment>
<dbReference type="InterPro" id="IPR007581">
    <property type="entry name" value="Endonuclease-V"/>
</dbReference>
<dbReference type="EMBL" id="UGYW01000002">
    <property type="protein sequence ID" value="SUJ28444.1"/>
    <property type="molecule type" value="Genomic_DNA"/>
</dbReference>
<dbReference type="GO" id="GO:0005737">
    <property type="term" value="C:cytoplasm"/>
    <property type="evidence" value="ECO:0007669"/>
    <property type="project" value="UniProtKB-SubCell"/>
</dbReference>
<keyword evidence="5 6" id="KW-0378">Hydrolase</keyword>
<evidence type="ECO:0000313" key="8">
    <source>
        <dbReference type="Proteomes" id="UP000254893"/>
    </source>
</evidence>
<organism evidence="7 8">
    <name type="scientific">Sphingobacterium spiritivorum</name>
    <name type="common">Flavobacterium spiritivorum</name>
    <dbReference type="NCBI Taxonomy" id="258"/>
    <lineage>
        <taxon>Bacteria</taxon>
        <taxon>Pseudomonadati</taxon>
        <taxon>Bacteroidota</taxon>
        <taxon>Sphingobacteriia</taxon>
        <taxon>Sphingobacteriales</taxon>
        <taxon>Sphingobacteriaceae</taxon>
        <taxon>Sphingobacterium</taxon>
    </lineage>
</organism>
<dbReference type="EC" id="3.1.21.7" evidence="6"/>
<keyword evidence="2 6" id="KW-0963">Cytoplasm</keyword>
<comment type="function">
    <text evidence="6">DNA repair enzyme involved in the repair of deaminated bases. Selectively cleaves double-stranded DNA at the second phosphodiester bond 3' to a deoxyinosine leaving behind the intact lesion on the nicked DNA.</text>
</comment>
<feature type="binding site" evidence="6">
    <location>
        <position position="39"/>
    </location>
    <ligand>
        <name>Mg(2+)</name>
        <dbReference type="ChEBI" id="CHEBI:18420"/>
    </ligand>
</feature>
<comment type="subcellular location">
    <subcellularLocation>
        <location evidence="1 6">Cytoplasm</location>
    </subcellularLocation>
</comment>
<keyword evidence="6" id="KW-0234">DNA repair</keyword>
<dbReference type="Pfam" id="PF04493">
    <property type="entry name" value="Endonuclease_5"/>
    <property type="match status" value="1"/>
</dbReference>
<evidence type="ECO:0000256" key="4">
    <source>
        <dbReference type="ARBA" id="ARBA00022759"/>
    </source>
</evidence>
<proteinExistence type="inferred from homology"/>
<dbReference type="GO" id="GO:0003727">
    <property type="term" value="F:single-stranded RNA binding"/>
    <property type="evidence" value="ECO:0007669"/>
    <property type="project" value="TreeGrafter"/>
</dbReference>